<dbReference type="EMBL" id="JACGCM010001204">
    <property type="protein sequence ID" value="KAF6159066.1"/>
    <property type="molecule type" value="Genomic_DNA"/>
</dbReference>
<dbReference type="FunFam" id="3.50.4.10:FF:000002">
    <property type="entry name" value="G-type lectin S-receptor-like serine/threonine-protein kinase"/>
    <property type="match status" value="1"/>
</dbReference>
<dbReference type="InterPro" id="IPR003609">
    <property type="entry name" value="Pan_app"/>
</dbReference>
<evidence type="ECO:0000256" key="2">
    <source>
        <dbReference type="ARBA" id="ARBA00023170"/>
    </source>
</evidence>
<evidence type="ECO:0000313" key="6">
    <source>
        <dbReference type="EMBL" id="KAF6159066.1"/>
    </source>
</evidence>
<evidence type="ECO:0000256" key="4">
    <source>
        <dbReference type="SAM" id="Phobius"/>
    </source>
</evidence>
<accession>A0A7J7MW20</accession>
<dbReference type="PANTHER" id="PTHR32444:SF183">
    <property type="entry name" value="APPLE DOMAIN-CONTAINING PROTEIN"/>
    <property type="match status" value="1"/>
</dbReference>
<evidence type="ECO:0000256" key="1">
    <source>
        <dbReference type="ARBA" id="ARBA00022553"/>
    </source>
</evidence>
<dbReference type="OrthoDB" id="4062651at2759"/>
<reference evidence="6 7" key="1">
    <citation type="journal article" date="2020" name="IScience">
        <title>Genome Sequencing of the Endangered Kingdonia uniflora (Circaeasteraceae, Ranunculales) Reveals Potential Mechanisms of Evolutionary Specialization.</title>
        <authorList>
            <person name="Sun Y."/>
            <person name="Deng T."/>
            <person name="Zhang A."/>
            <person name="Moore M.J."/>
            <person name="Landis J.B."/>
            <person name="Lin N."/>
            <person name="Zhang H."/>
            <person name="Zhang X."/>
            <person name="Huang J."/>
            <person name="Zhang X."/>
            <person name="Sun H."/>
            <person name="Wang H."/>
        </authorList>
    </citation>
    <scope>NUCLEOTIDE SEQUENCE [LARGE SCALE GENOMIC DNA]</scope>
    <source>
        <strain evidence="6">TB1705</strain>
        <tissue evidence="6">Leaf</tissue>
    </source>
</reference>
<feature type="domain" description="Apple" evidence="5">
    <location>
        <begin position="25"/>
        <end position="107"/>
    </location>
</feature>
<keyword evidence="1" id="KW-0597">Phosphoprotein</keyword>
<dbReference type="AlphaFoldDB" id="A0A7J7MW20"/>
<comment type="caution">
    <text evidence="6">The sequence shown here is derived from an EMBL/GenBank/DDBJ whole genome shotgun (WGS) entry which is preliminary data.</text>
</comment>
<keyword evidence="2" id="KW-0675">Receptor</keyword>
<keyword evidence="4" id="KW-0812">Transmembrane</keyword>
<protein>
    <recommendedName>
        <fullName evidence="5">Apple domain-containing protein</fullName>
    </recommendedName>
</protein>
<evidence type="ECO:0000259" key="5">
    <source>
        <dbReference type="PROSITE" id="PS50948"/>
    </source>
</evidence>
<name>A0A7J7MW20_9MAGN</name>
<keyword evidence="7" id="KW-1185">Reference proteome</keyword>
<dbReference type="PROSITE" id="PS50948">
    <property type="entry name" value="PAN"/>
    <property type="match status" value="1"/>
</dbReference>
<organism evidence="6 7">
    <name type="scientific">Kingdonia uniflora</name>
    <dbReference type="NCBI Taxonomy" id="39325"/>
    <lineage>
        <taxon>Eukaryota</taxon>
        <taxon>Viridiplantae</taxon>
        <taxon>Streptophyta</taxon>
        <taxon>Embryophyta</taxon>
        <taxon>Tracheophyta</taxon>
        <taxon>Spermatophyta</taxon>
        <taxon>Magnoliopsida</taxon>
        <taxon>Ranunculales</taxon>
        <taxon>Circaeasteraceae</taxon>
        <taxon>Kingdonia</taxon>
    </lineage>
</organism>
<proteinExistence type="predicted"/>
<dbReference type="PANTHER" id="PTHR32444">
    <property type="entry name" value="BULB-TYPE LECTIN DOMAIN-CONTAINING PROTEIN"/>
    <property type="match status" value="1"/>
</dbReference>
<dbReference type="Gene3D" id="3.50.4.10">
    <property type="entry name" value="Hepatocyte Growth Factor"/>
    <property type="match status" value="1"/>
</dbReference>
<feature type="transmembrane region" description="Helical" evidence="4">
    <location>
        <begin position="122"/>
        <end position="143"/>
    </location>
</feature>
<dbReference type="CDD" id="cd01098">
    <property type="entry name" value="PAN_AP_plant"/>
    <property type="match status" value="1"/>
</dbReference>
<keyword evidence="4" id="KW-0472">Membrane</keyword>
<keyword evidence="4" id="KW-1133">Transmembrane helix</keyword>
<feature type="compositionally biased region" description="Low complexity" evidence="3">
    <location>
        <begin position="262"/>
        <end position="273"/>
    </location>
</feature>
<dbReference type="Proteomes" id="UP000541444">
    <property type="component" value="Unassembled WGS sequence"/>
</dbReference>
<gene>
    <name evidence="6" type="ORF">GIB67_032683</name>
</gene>
<feature type="transmembrane region" description="Helical" evidence="4">
    <location>
        <begin position="155"/>
        <end position="175"/>
    </location>
</feature>
<feature type="region of interest" description="Disordered" evidence="3">
    <location>
        <begin position="237"/>
        <end position="274"/>
    </location>
</feature>
<evidence type="ECO:0000313" key="7">
    <source>
        <dbReference type="Proteomes" id="UP000541444"/>
    </source>
</evidence>
<dbReference type="SMART" id="SM00473">
    <property type="entry name" value="PAN_AP"/>
    <property type="match status" value="1"/>
</dbReference>
<sequence length="305" mass="33817">MPKSPQDWDQLDWSAGCIRRIPLDCNHGDGFLKFSALKLPDSSGSWVNKNMNLKECKEWCLKNCSCTAYTNSDIRGRGSGCVIWYGELVDIREFTADGHFLYVRMAVSELEVKGDSSKKKRLVVVTLSVSVVLVILVSILIIWCTIWKPRKTKRGIIPEMLTIMYLSLMIGGGIVTEESKKFNGDGLEMKHLEEITEREVHCVIDLVGGKDGDMSKRFRSKSNEEVATLMREEIGVGDAGMPQGQGTRSMGMSPHGAGMESTRQGAGQRTGQQVAHMKAGAGHALDWHEHATLTIYAHDGNITRE</sequence>
<dbReference type="Pfam" id="PF08276">
    <property type="entry name" value="PAN_2"/>
    <property type="match status" value="1"/>
</dbReference>
<evidence type="ECO:0000256" key="3">
    <source>
        <dbReference type="SAM" id="MobiDB-lite"/>
    </source>
</evidence>